<accession>A0ABV3KA04</accession>
<keyword evidence="1" id="KW-1133">Transmembrane helix</keyword>
<gene>
    <name evidence="2" type="ORF">AB0O96_03325</name>
</gene>
<evidence type="ECO:0000313" key="2">
    <source>
        <dbReference type="EMBL" id="MEV8157227.1"/>
    </source>
</evidence>
<keyword evidence="1" id="KW-0812">Transmembrane</keyword>
<sequence>MLKRKSVGMLIQGSAMVALFVITFIGARESWLLMTLELLFAVIFFTKAVQERRAEVAAQRRRAARRPASNGLS</sequence>
<reference evidence="2 3" key="1">
    <citation type="submission" date="2024-06" db="EMBL/GenBank/DDBJ databases">
        <title>The Natural Products Discovery Center: Release of the First 8490 Sequenced Strains for Exploring Actinobacteria Biosynthetic Diversity.</title>
        <authorList>
            <person name="Kalkreuter E."/>
            <person name="Kautsar S.A."/>
            <person name="Yang D."/>
            <person name="Bader C.D."/>
            <person name="Teijaro C.N."/>
            <person name="Fluegel L."/>
            <person name="Davis C.M."/>
            <person name="Simpson J.R."/>
            <person name="Lauterbach L."/>
            <person name="Steele A.D."/>
            <person name="Gui C."/>
            <person name="Meng S."/>
            <person name="Li G."/>
            <person name="Viehrig K."/>
            <person name="Ye F."/>
            <person name="Su P."/>
            <person name="Kiefer A.F."/>
            <person name="Nichols A."/>
            <person name="Cepeda A.J."/>
            <person name="Yan W."/>
            <person name="Fan B."/>
            <person name="Jiang Y."/>
            <person name="Adhikari A."/>
            <person name="Zheng C.-J."/>
            <person name="Schuster L."/>
            <person name="Cowan T.M."/>
            <person name="Smanski M.J."/>
            <person name="Chevrette M.G."/>
            <person name="De Carvalho L.P.S."/>
            <person name="Shen B."/>
        </authorList>
    </citation>
    <scope>NUCLEOTIDE SEQUENCE [LARGE SCALE GENOMIC DNA]</scope>
    <source>
        <strain evidence="2 3">NPDC079179</strain>
    </source>
</reference>
<dbReference type="RefSeq" id="WP_363783895.1">
    <property type="nucleotide sequence ID" value="NZ_JBFBLL010000002.1"/>
</dbReference>
<feature type="transmembrane region" description="Helical" evidence="1">
    <location>
        <begin position="31"/>
        <end position="49"/>
    </location>
</feature>
<evidence type="ECO:0000256" key="1">
    <source>
        <dbReference type="SAM" id="Phobius"/>
    </source>
</evidence>
<name>A0ABV3KA04_9MICC</name>
<evidence type="ECO:0000313" key="3">
    <source>
        <dbReference type="Proteomes" id="UP001553031"/>
    </source>
</evidence>
<dbReference type="EMBL" id="JBFBLL010000002">
    <property type="protein sequence ID" value="MEV8157227.1"/>
    <property type="molecule type" value="Genomic_DNA"/>
</dbReference>
<protein>
    <recommendedName>
        <fullName evidence="4">DUF4229 domain-containing protein</fullName>
    </recommendedName>
</protein>
<comment type="caution">
    <text evidence="2">The sequence shown here is derived from an EMBL/GenBank/DDBJ whole genome shotgun (WGS) entry which is preliminary data.</text>
</comment>
<keyword evidence="1" id="KW-0472">Membrane</keyword>
<feature type="transmembrane region" description="Helical" evidence="1">
    <location>
        <begin position="7"/>
        <end position="25"/>
    </location>
</feature>
<dbReference type="Proteomes" id="UP001553031">
    <property type="component" value="Unassembled WGS sequence"/>
</dbReference>
<organism evidence="2 3">
    <name type="scientific">Kocuria salsicia</name>
    <dbReference type="NCBI Taxonomy" id="664639"/>
    <lineage>
        <taxon>Bacteria</taxon>
        <taxon>Bacillati</taxon>
        <taxon>Actinomycetota</taxon>
        <taxon>Actinomycetes</taxon>
        <taxon>Micrococcales</taxon>
        <taxon>Micrococcaceae</taxon>
        <taxon>Kocuria</taxon>
    </lineage>
</organism>
<evidence type="ECO:0008006" key="4">
    <source>
        <dbReference type="Google" id="ProtNLM"/>
    </source>
</evidence>
<proteinExistence type="predicted"/>
<keyword evidence="3" id="KW-1185">Reference proteome</keyword>